<reference evidence="1" key="1">
    <citation type="submission" date="2023-05" db="EMBL/GenBank/DDBJ databases">
        <authorList>
            <person name="Huff M."/>
        </authorList>
    </citation>
    <scope>NUCLEOTIDE SEQUENCE</scope>
</reference>
<name>A0AAD1ZUX7_9LAMI</name>
<accession>A0AAD1ZUX7</accession>
<proteinExistence type="predicted"/>
<dbReference type="EMBL" id="OU503049">
    <property type="protein sequence ID" value="CAI9776099.1"/>
    <property type="molecule type" value="Genomic_DNA"/>
</dbReference>
<dbReference type="Pfam" id="PF14299">
    <property type="entry name" value="PP2"/>
    <property type="match status" value="1"/>
</dbReference>
<sequence length="182" mass="21001">MIGAKELDDGYFNYYRKLTPHADSRFSMVAEHRDYFDIRGKIETQMLSPKTRYAAYLVYRLEKDFKDLQPVKGIIWFVNLDEYRDAERRATTLHLRPGLVGKSQQIAVSRPDGWMELQLGMFYNDLGSDGPVEAGLLKSDERSKVDLVIEGIEFRPAKTGFVSKENARNRRKGIFSKLRISG</sequence>
<evidence type="ECO:0000313" key="1">
    <source>
        <dbReference type="EMBL" id="CAI9776099.1"/>
    </source>
</evidence>
<dbReference type="InterPro" id="IPR025886">
    <property type="entry name" value="PP2-like"/>
</dbReference>
<dbReference type="PANTHER" id="PTHR32278:SF116">
    <property type="entry name" value="F-BOX PROTEIN PP2-B10-LIKE"/>
    <property type="match status" value="1"/>
</dbReference>
<dbReference type="PANTHER" id="PTHR32278">
    <property type="entry name" value="F-BOX DOMAIN-CONTAINING PROTEIN"/>
    <property type="match status" value="1"/>
</dbReference>
<dbReference type="AlphaFoldDB" id="A0AAD1ZUX7"/>
<gene>
    <name evidence="1" type="ORF">FPE_LOCUS23529</name>
</gene>
<keyword evidence="2" id="KW-1185">Reference proteome</keyword>
<organism evidence="1 2">
    <name type="scientific">Fraxinus pennsylvanica</name>
    <dbReference type="NCBI Taxonomy" id="56036"/>
    <lineage>
        <taxon>Eukaryota</taxon>
        <taxon>Viridiplantae</taxon>
        <taxon>Streptophyta</taxon>
        <taxon>Embryophyta</taxon>
        <taxon>Tracheophyta</taxon>
        <taxon>Spermatophyta</taxon>
        <taxon>Magnoliopsida</taxon>
        <taxon>eudicotyledons</taxon>
        <taxon>Gunneridae</taxon>
        <taxon>Pentapetalae</taxon>
        <taxon>asterids</taxon>
        <taxon>lamiids</taxon>
        <taxon>Lamiales</taxon>
        <taxon>Oleaceae</taxon>
        <taxon>Oleeae</taxon>
        <taxon>Fraxinus</taxon>
    </lineage>
</organism>
<dbReference type="Proteomes" id="UP000834106">
    <property type="component" value="Chromosome 14"/>
</dbReference>
<evidence type="ECO:0000313" key="2">
    <source>
        <dbReference type="Proteomes" id="UP000834106"/>
    </source>
</evidence>
<protein>
    <submittedName>
        <fullName evidence="1">Uncharacterized protein</fullName>
    </submittedName>
</protein>